<dbReference type="PATRIC" id="fig|927668.3.peg.4570"/>
<organism evidence="1 2">
    <name type="scientific">Pseudanabaena biceps PCC 7429</name>
    <dbReference type="NCBI Taxonomy" id="927668"/>
    <lineage>
        <taxon>Bacteria</taxon>
        <taxon>Bacillati</taxon>
        <taxon>Cyanobacteriota</taxon>
        <taxon>Cyanophyceae</taxon>
        <taxon>Pseudanabaenales</taxon>
        <taxon>Pseudanabaenaceae</taxon>
        <taxon>Pseudanabaena</taxon>
    </lineage>
</organism>
<comment type="caution">
    <text evidence="1">The sequence shown here is derived from an EMBL/GenBank/DDBJ whole genome shotgun (WGS) entry which is preliminary data.</text>
</comment>
<gene>
    <name evidence="1" type="ORF">Pse7429DRAFT_3851</name>
</gene>
<dbReference type="Proteomes" id="UP000011201">
    <property type="component" value="Unassembled WGS sequence"/>
</dbReference>
<accession>L8MY05</accession>
<keyword evidence="2" id="KW-1185">Reference proteome</keyword>
<evidence type="ECO:0000313" key="1">
    <source>
        <dbReference type="EMBL" id="ELS30858.1"/>
    </source>
</evidence>
<protein>
    <submittedName>
        <fullName evidence="1">Uncharacterized protein</fullName>
    </submittedName>
</protein>
<sequence length="58" mass="6522">MVAARSAATLFGALYPDTVDGSYIFMDFYGQTQVCQESFYLIVNLKLLKIYQTLASML</sequence>
<dbReference type="AlphaFoldDB" id="L8MY05"/>
<proteinExistence type="predicted"/>
<name>L8MY05_9CYAN</name>
<evidence type="ECO:0000313" key="2">
    <source>
        <dbReference type="Proteomes" id="UP000011201"/>
    </source>
</evidence>
<dbReference type="EMBL" id="ALWB01000241">
    <property type="protein sequence ID" value="ELS30858.1"/>
    <property type="molecule type" value="Genomic_DNA"/>
</dbReference>
<reference evidence="1 2" key="1">
    <citation type="journal article" date="2013" name="Proc. Natl. Acad. Sci. U.S.A.">
        <title>Improving the coverage of the cyanobacterial phylum using diversity-driven genome sequencing.</title>
        <authorList>
            <person name="Shih P.M."/>
            <person name="Wu D."/>
            <person name="Latifi A."/>
            <person name="Axen S.D."/>
            <person name="Fewer D.P."/>
            <person name="Talla E."/>
            <person name="Calteau A."/>
            <person name="Cai F."/>
            <person name="Tandeau de Marsac N."/>
            <person name="Rippka R."/>
            <person name="Herdman M."/>
            <person name="Sivonen K."/>
            <person name="Coursin T."/>
            <person name="Laurent T."/>
            <person name="Goodwin L."/>
            <person name="Nolan M."/>
            <person name="Davenport K.W."/>
            <person name="Han C.S."/>
            <person name="Rubin E.M."/>
            <person name="Eisen J.A."/>
            <person name="Woyke T."/>
            <person name="Gugger M."/>
            <person name="Kerfeld C.A."/>
        </authorList>
    </citation>
    <scope>NUCLEOTIDE SEQUENCE [LARGE SCALE GENOMIC DNA]</scope>
    <source>
        <strain evidence="1 2">PCC 7429</strain>
    </source>
</reference>